<name>C0NDD1_AJECG</name>
<protein>
    <submittedName>
        <fullName evidence="2">Uncharacterized protein</fullName>
    </submittedName>
</protein>
<dbReference type="GeneID" id="69034144"/>
<dbReference type="Proteomes" id="UP000001631">
    <property type="component" value="Unassembled WGS sequence"/>
</dbReference>
<proteinExistence type="predicted"/>
<accession>C0NDD1</accession>
<feature type="region of interest" description="Disordered" evidence="1">
    <location>
        <begin position="263"/>
        <end position="287"/>
    </location>
</feature>
<feature type="compositionally biased region" description="Polar residues" evidence="1">
    <location>
        <begin position="71"/>
        <end position="86"/>
    </location>
</feature>
<evidence type="ECO:0000313" key="3">
    <source>
        <dbReference type="Proteomes" id="UP000001631"/>
    </source>
</evidence>
<evidence type="ECO:0000313" key="2">
    <source>
        <dbReference type="EMBL" id="EEH11672.1"/>
    </source>
</evidence>
<dbReference type="InParanoid" id="C0NDD1"/>
<reference evidence="2" key="1">
    <citation type="submission" date="2009-02" db="EMBL/GenBank/DDBJ databases">
        <title>The Genome Sequence of Ajellomyces capsulatus strain G186AR.</title>
        <authorList>
            <consortium name="The Broad Institute Genome Sequencing Platform"/>
            <person name="Champion M."/>
            <person name="Cuomo C."/>
            <person name="Ma L.-J."/>
            <person name="Henn M.R."/>
            <person name="Sil A."/>
            <person name="Goldman B."/>
            <person name="Young S.K."/>
            <person name="Kodira C.D."/>
            <person name="Zeng Q."/>
            <person name="Koehrsen M."/>
            <person name="Alvarado L."/>
            <person name="Berlin A."/>
            <person name="Borenstein D."/>
            <person name="Chen Z."/>
            <person name="Engels R."/>
            <person name="Freedman E."/>
            <person name="Gellesch M."/>
            <person name="Goldberg J."/>
            <person name="Griggs A."/>
            <person name="Gujja S."/>
            <person name="Heiman D."/>
            <person name="Hepburn T."/>
            <person name="Howarth C."/>
            <person name="Jen D."/>
            <person name="Larson L."/>
            <person name="Lewis B."/>
            <person name="Mehta T."/>
            <person name="Park D."/>
            <person name="Pearson M."/>
            <person name="Roberts A."/>
            <person name="Saif S."/>
            <person name="Shea T."/>
            <person name="Shenoy N."/>
            <person name="Sisk P."/>
            <person name="Stolte C."/>
            <person name="Sykes S."/>
            <person name="Walk T."/>
            <person name="White J."/>
            <person name="Yandava C."/>
            <person name="Klein B."/>
            <person name="McEwen J.G."/>
            <person name="Puccia R."/>
            <person name="Goldman G.H."/>
            <person name="Felipe M.S."/>
            <person name="Nino-Vega G."/>
            <person name="San-Blas G."/>
            <person name="Taylor J."/>
            <person name="Mendoza L."/>
            <person name="Galagan J."/>
            <person name="Nusbaum C."/>
            <person name="Birren B."/>
        </authorList>
    </citation>
    <scope>NUCLEOTIDE SEQUENCE</scope>
    <source>
        <strain evidence="2">G186AR</strain>
    </source>
</reference>
<sequence>MGGGETCLLPISRCRVNDDNDENDMMGVELGAGPSRIKYIKSEWLKNLSMHMTYHICNFDRIPNTLKGPTKPNQTKPASPSTSNPSWLSVAKSRLVCTVFVWSLLGLWSEEIIHLPLNPKPPKSDATARELNSERFLGSFVVLVGGTVPRGQRGFGGEGGEGGGEATYPMFMFLFGLGCGNCDYYPEQRLAAEEQAGCSHPWTGYGAGNEGGELWAAASAAGIHQPVRGIRYTDLYMNGDDRLYCADDGRAYHMIPPRPALPRPTDRLGIGDEMPRQAPRSPPRPDSYLGGWSGIGNVADYLRLRWKRVHFPAWYIYCILLYVQPMSPLGCGRAPSPATPPPSSGRPGRGWFLAAAQPVPALRRAFSRPGPSWVRWASAGQCPAHSARCFRSPRLRHPR</sequence>
<keyword evidence="3" id="KW-1185">Reference proteome</keyword>
<dbReference type="RefSeq" id="XP_045292152.1">
    <property type="nucleotide sequence ID" value="XM_045428177.1"/>
</dbReference>
<organism evidence="2 3">
    <name type="scientific">Ajellomyces capsulatus (strain G186AR / H82 / ATCC MYA-2454 / RMSCC 2432)</name>
    <name type="common">Darling's disease fungus</name>
    <name type="synonym">Histoplasma capsulatum</name>
    <dbReference type="NCBI Taxonomy" id="447093"/>
    <lineage>
        <taxon>Eukaryota</taxon>
        <taxon>Fungi</taxon>
        <taxon>Dikarya</taxon>
        <taxon>Ascomycota</taxon>
        <taxon>Pezizomycotina</taxon>
        <taxon>Eurotiomycetes</taxon>
        <taxon>Eurotiomycetidae</taxon>
        <taxon>Onygenales</taxon>
        <taxon>Ajellomycetaceae</taxon>
        <taxon>Histoplasma</taxon>
    </lineage>
</organism>
<gene>
    <name evidence="2" type="ORF">HCBG_01127</name>
</gene>
<dbReference type="AlphaFoldDB" id="C0NDD1"/>
<dbReference type="EMBL" id="GG663363">
    <property type="protein sequence ID" value="EEH11672.1"/>
    <property type="molecule type" value="Genomic_DNA"/>
</dbReference>
<dbReference type="HOGENOM" id="CLU_690725_0_0_1"/>
<feature type="compositionally biased region" description="Basic and acidic residues" evidence="1">
    <location>
        <begin position="264"/>
        <end position="275"/>
    </location>
</feature>
<evidence type="ECO:0000256" key="1">
    <source>
        <dbReference type="SAM" id="MobiDB-lite"/>
    </source>
</evidence>
<feature type="region of interest" description="Disordered" evidence="1">
    <location>
        <begin position="65"/>
        <end position="86"/>
    </location>
</feature>